<evidence type="ECO:0000313" key="13">
    <source>
        <dbReference type="Proteomes" id="UP000061569"/>
    </source>
</evidence>
<dbReference type="GO" id="GO:0015031">
    <property type="term" value="P:protein transport"/>
    <property type="evidence" value="ECO:0007669"/>
    <property type="project" value="UniProtKB-KW"/>
</dbReference>
<feature type="domain" description="TonB C-terminal" evidence="11">
    <location>
        <begin position="151"/>
        <end position="244"/>
    </location>
</feature>
<evidence type="ECO:0000256" key="7">
    <source>
        <dbReference type="ARBA" id="ARBA00022927"/>
    </source>
</evidence>
<name>A0A0S2DH01_LYSEN</name>
<evidence type="ECO:0000256" key="6">
    <source>
        <dbReference type="ARBA" id="ARBA00022692"/>
    </source>
</evidence>
<gene>
    <name evidence="12" type="ORF">GLE_2540</name>
</gene>
<organism evidence="12 13">
    <name type="scientific">Lysobacter enzymogenes</name>
    <dbReference type="NCBI Taxonomy" id="69"/>
    <lineage>
        <taxon>Bacteria</taxon>
        <taxon>Pseudomonadati</taxon>
        <taxon>Pseudomonadota</taxon>
        <taxon>Gammaproteobacteria</taxon>
        <taxon>Lysobacterales</taxon>
        <taxon>Lysobacteraceae</taxon>
        <taxon>Lysobacter</taxon>
    </lineage>
</organism>
<comment type="similarity">
    <text evidence="2">Belongs to the TonB family.</text>
</comment>
<dbReference type="SUPFAM" id="SSF74653">
    <property type="entry name" value="TolA/TonB C-terminal domain"/>
    <property type="match status" value="1"/>
</dbReference>
<dbReference type="EMBL" id="CP013140">
    <property type="protein sequence ID" value="ALN57889.1"/>
    <property type="molecule type" value="Genomic_DNA"/>
</dbReference>
<dbReference type="PANTHER" id="PTHR33446:SF2">
    <property type="entry name" value="PROTEIN TONB"/>
    <property type="match status" value="1"/>
</dbReference>
<accession>A0A0S2DH01</accession>
<dbReference type="STRING" id="69.GLE_2540"/>
<dbReference type="GO" id="GO:0055085">
    <property type="term" value="P:transmembrane transport"/>
    <property type="evidence" value="ECO:0007669"/>
    <property type="project" value="InterPro"/>
</dbReference>
<evidence type="ECO:0000256" key="9">
    <source>
        <dbReference type="ARBA" id="ARBA00023136"/>
    </source>
</evidence>
<evidence type="ECO:0000256" key="2">
    <source>
        <dbReference type="ARBA" id="ARBA00006555"/>
    </source>
</evidence>
<dbReference type="GO" id="GO:0098797">
    <property type="term" value="C:plasma membrane protein complex"/>
    <property type="evidence" value="ECO:0007669"/>
    <property type="project" value="TreeGrafter"/>
</dbReference>
<evidence type="ECO:0000256" key="10">
    <source>
        <dbReference type="SAM" id="MobiDB-lite"/>
    </source>
</evidence>
<dbReference type="Gene3D" id="3.30.1150.10">
    <property type="match status" value="1"/>
</dbReference>
<evidence type="ECO:0000256" key="5">
    <source>
        <dbReference type="ARBA" id="ARBA00022519"/>
    </source>
</evidence>
<protein>
    <submittedName>
        <fullName evidence="12">TonB family C-terminal domain</fullName>
    </submittedName>
</protein>
<keyword evidence="9" id="KW-0472">Membrane</keyword>
<dbReference type="NCBIfam" id="TIGR01352">
    <property type="entry name" value="tonB_Cterm"/>
    <property type="match status" value="1"/>
</dbReference>
<dbReference type="GO" id="GO:0031992">
    <property type="term" value="F:energy transducer activity"/>
    <property type="evidence" value="ECO:0007669"/>
    <property type="project" value="TreeGrafter"/>
</dbReference>
<keyword evidence="8" id="KW-1133">Transmembrane helix</keyword>
<keyword evidence="4" id="KW-1003">Cell membrane</keyword>
<dbReference type="PROSITE" id="PS52015">
    <property type="entry name" value="TONB_CTD"/>
    <property type="match status" value="1"/>
</dbReference>
<dbReference type="KEGG" id="lez:GLE_2540"/>
<dbReference type="PATRIC" id="fig|69.6.peg.2501"/>
<keyword evidence="7" id="KW-0653">Protein transport</keyword>
<evidence type="ECO:0000256" key="3">
    <source>
        <dbReference type="ARBA" id="ARBA00022448"/>
    </source>
</evidence>
<evidence type="ECO:0000256" key="8">
    <source>
        <dbReference type="ARBA" id="ARBA00022989"/>
    </source>
</evidence>
<dbReference type="InterPro" id="IPR051045">
    <property type="entry name" value="TonB-dependent_transducer"/>
</dbReference>
<dbReference type="Proteomes" id="UP000061569">
    <property type="component" value="Chromosome"/>
</dbReference>
<sequence length="244" mass="25880">MSPRARERWRWLCSLGAVLAVHGAAAAAALWWPAREPLQPQTLPAAAVMVELAPTPQAPPAPPKQLPPGPQQREQHRAATPPRPQPRLQAPPAADADVELPPPAPTPAPPAPADPADVAATLAPPDLSAPAATTYAAPQSVSGRRDDAVAQWQNLLLGHLEKFRRYPRQAQRLNQQGVAYVRFAVDRGGAVSQIRIGRSSGYPALDAGTLETVRLAAPVPAPPAQIQGDPVEVMVPVAFFIRGR</sequence>
<dbReference type="InterPro" id="IPR006260">
    <property type="entry name" value="TonB/TolA_C"/>
</dbReference>
<dbReference type="PANTHER" id="PTHR33446">
    <property type="entry name" value="PROTEIN TONB-RELATED"/>
    <property type="match status" value="1"/>
</dbReference>
<evidence type="ECO:0000256" key="1">
    <source>
        <dbReference type="ARBA" id="ARBA00004383"/>
    </source>
</evidence>
<keyword evidence="5" id="KW-0997">Cell inner membrane</keyword>
<dbReference type="OrthoDB" id="8703302at2"/>
<reference evidence="12 13" key="1">
    <citation type="submission" date="2015-11" db="EMBL/GenBank/DDBJ databases">
        <title>Genome sequences of Lysobacter enzymogenes strain C3 and Lysobacter antibioticus ATCC 29479.</title>
        <authorList>
            <person name="Kobayashi D.Y."/>
        </authorList>
    </citation>
    <scope>NUCLEOTIDE SEQUENCE [LARGE SCALE GENOMIC DNA]</scope>
    <source>
        <strain evidence="12 13">C3</strain>
    </source>
</reference>
<dbReference type="InterPro" id="IPR037682">
    <property type="entry name" value="TonB_C"/>
</dbReference>
<proteinExistence type="inferred from homology"/>
<dbReference type="Pfam" id="PF03544">
    <property type="entry name" value="TonB_C"/>
    <property type="match status" value="1"/>
</dbReference>
<evidence type="ECO:0000259" key="11">
    <source>
        <dbReference type="PROSITE" id="PS52015"/>
    </source>
</evidence>
<feature type="region of interest" description="Disordered" evidence="10">
    <location>
        <begin position="54"/>
        <end position="121"/>
    </location>
</feature>
<feature type="compositionally biased region" description="Low complexity" evidence="10">
    <location>
        <begin position="86"/>
        <end position="95"/>
    </location>
</feature>
<comment type="subcellular location">
    <subcellularLocation>
        <location evidence="1">Cell inner membrane</location>
        <topology evidence="1">Single-pass membrane protein</topology>
        <orientation evidence="1">Periplasmic side</orientation>
    </subcellularLocation>
</comment>
<evidence type="ECO:0000313" key="12">
    <source>
        <dbReference type="EMBL" id="ALN57889.1"/>
    </source>
</evidence>
<dbReference type="AlphaFoldDB" id="A0A0S2DH01"/>
<keyword evidence="6" id="KW-0812">Transmembrane</keyword>
<keyword evidence="3" id="KW-0813">Transport</keyword>
<evidence type="ECO:0000256" key="4">
    <source>
        <dbReference type="ARBA" id="ARBA00022475"/>
    </source>
</evidence>
<feature type="compositionally biased region" description="Pro residues" evidence="10">
    <location>
        <begin position="100"/>
        <end position="113"/>
    </location>
</feature>
<feature type="compositionally biased region" description="Pro residues" evidence="10">
    <location>
        <begin position="56"/>
        <end position="70"/>
    </location>
</feature>